<dbReference type="RefSeq" id="WP_395416754.1">
    <property type="nucleotide sequence ID" value="NZ_JBIPKE010000014.1"/>
</dbReference>
<evidence type="ECO:0000313" key="6">
    <source>
        <dbReference type="EMBL" id="MFH6983188.1"/>
    </source>
</evidence>
<organism evidence="6 7">
    <name type="scientific">Marinoscillum luteum</name>
    <dbReference type="NCBI Taxonomy" id="861051"/>
    <lineage>
        <taxon>Bacteria</taxon>
        <taxon>Pseudomonadati</taxon>
        <taxon>Bacteroidota</taxon>
        <taxon>Cytophagia</taxon>
        <taxon>Cytophagales</taxon>
        <taxon>Reichenbachiellaceae</taxon>
        <taxon>Marinoscillum</taxon>
    </lineage>
</organism>
<feature type="chain" id="PRO_5046638006" evidence="4">
    <location>
        <begin position="20"/>
        <end position="1344"/>
    </location>
</feature>
<evidence type="ECO:0000256" key="2">
    <source>
        <dbReference type="ARBA" id="ARBA00022803"/>
    </source>
</evidence>
<dbReference type="Gene3D" id="1.25.40.10">
    <property type="entry name" value="Tetratricopeptide repeat domain"/>
    <property type="match status" value="5"/>
</dbReference>
<comment type="caution">
    <text evidence="6">The sequence shown here is derived from an EMBL/GenBank/DDBJ whole genome shotgun (WGS) entry which is preliminary data.</text>
</comment>
<dbReference type="PROSITE" id="PS50293">
    <property type="entry name" value="TPR_REGION"/>
    <property type="match status" value="1"/>
</dbReference>
<dbReference type="Pfam" id="PF13424">
    <property type="entry name" value="TPR_12"/>
    <property type="match status" value="3"/>
</dbReference>
<accession>A0ABW7N6G4</accession>
<evidence type="ECO:0000256" key="4">
    <source>
        <dbReference type="SAM" id="SignalP"/>
    </source>
</evidence>
<evidence type="ECO:0000256" key="1">
    <source>
        <dbReference type="ARBA" id="ARBA00022737"/>
    </source>
</evidence>
<dbReference type="Proteomes" id="UP001610063">
    <property type="component" value="Unassembled WGS sequence"/>
</dbReference>
<dbReference type="EMBL" id="JBIPKE010000014">
    <property type="protein sequence ID" value="MFH6983188.1"/>
    <property type="molecule type" value="Genomic_DNA"/>
</dbReference>
<dbReference type="InterPro" id="IPR019734">
    <property type="entry name" value="TPR_rpt"/>
</dbReference>
<dbReference type="PANTHER" id="PTHR45641:SF19">
    <property type="entry name" value="NEPHROCYSTIN-3"/>
    <property type="match status" value="1"/>
</dbReference>
<dbReference type="PANTHER" id="PTHR45641">
    <property type="entry name" value="TETRATRICOPEPTIDE REPEAT PROTEIN (AFU_ORTHOLOGUE AFUA_6G03870)"/>
    <property type="match status" value="1"/>
</dbReference>
<protein>
    <submittedName>
        <fullName evidence="6">Tetratricopeptide repeat protein</fullName>
    </submittedName>
</protein>
<keyword evidence="1" id="KW-0677">Repeat</keyword>
<proteinExistence type="predicted"/>
<evidence type="ECO:0000259" key="5">
    <source>
        <dbReference type="Pfam" id="PF12770"/>
    </source>
</evidence>
<dbReference type="PRINTS" id="PR00381">
    <property type="entry name" value="KINESINLIGHT"/>
</dbReference>
<dbReference type="Pfam" id="PF13374">
    <property type="entry name" value="TPR_10"/>
    <property type="match status" value="1"/>
</dbReference>
<feature type="signal peptide" evidence="4">
    <location>
        <begin position="1"/>
        <end position="19"/>
    </location>
</feature>
<dbReference type="PROSITE" id="PS50005">
    <property type="entry name" value="TPR"/>
    <property type="match status" value="3"/>
</dbReference>
<keyword evidence="2 3" id="KW-0802">TPR repeat</keyword>
<evidence type="ECO:0000256" key="3">
    <source>
        <dbReference type="PROSITE-ProRule" id="PRU00339"/>
    </source>
</evidence>
<name>A0ABW7N6G4_9BACT</name>
<gene>
    <name evidence="6" type="ORF">ACHKAR_07050</name>
</gene>
<evidence type="ECO:0000313" key="7">
    <source>
        <dbReference type="Proteomes" id="UP001610063"/>
    </source>
</evidence>
<dbReference type="Pfam" id="PF12770">
    <property type="entry name" value="CHAT"/>
    <property type="match status" value="1"/>
</dbReference>
<feature type="repeat" description="TPR" evidence="3">
    <location>
        <begin position="604"/>
        <end position="637"/>
    </location>
</feature>
<feature type="repeat" description="TPR" evidence="3">
    <location>
        <begin position="688"/>
        <end position="721"/>
    </location>
</feature>
<dbReference type="InterPro" id="IPR024983">
    <property type="entry name" value="CHAT_dom"/>
</dbReference>
<sequence>MKRLSLGLIFFLTTSLCFAQDWAASYQQSVDFYNNYQSAEARLAAERALEQIKSSETKASKNQTVILRQLSIVCYDLGEDAAALSYAKEEVELLIALGENRDMNYANALQNLAVIRMARSEYGAADPLLSEALDLTLEYNSEDSYEVAAAKGNLAIAKFQLKEDEAARTLFESSQRVMNTYEEVGPEYFNIIYNYGSLLSENGEYEKALALFVELVDYYNEGTPNFEYGSMLIKVGDALDQLGRFSEAVGQYELAIENFTDLGEQNSEEYSIALNNLTIDLQKTGQFGRATELIEELVLQKEAEQETNPASYASTLTNYSNLLIRNGELATAKEKLELVMELYTSRLPGDLTYVNALESLSGLLLTDGDITGATQKIDLALEVAREKGMKSRLYALYNQKAKILTSEAKYTEARNIAEEALQESITLFGSDALQTAFVKNTLAGVYTQLGAYQQAGKLYLEVLPIFRQTYGESHPEYATVAANYSSLLQLEGSYYTAEYYLKIAEEIKRQAYGKENRDYLTTYENLGLLYLNTARYTEAGQVLSEIKSIKEKILPTRDPSLAYTLANLGTVKKQLAEYGDAEKYLKEARSIYETSYGTQHIFYASVINNLALLYQKMGNLDAAKPLFEQSLETYQTQIGKMNPEYATALENLATLYQMEEDYDRAKALLEEVLVIDEAILGTNHPLYSKTLHNLASIYKENEEYDQAKTLYQKALDIDEKVFGTNHPSYASTLYNLATLEQELEHYDQALTYYQQVVDIRLSILGPNHPDYAYSLYGLASIKHKTGDFEGARPLYLRVTERYLDFINQYFPALSESEKSAFYGKIKPVFDSYLDYAVEFCLLNKGTQSDQDTLIGSMYNLQLSTKALLLNATNKVRNTILSSGDTDLITLFNDWVGLKENIVKAYSMSKEELELSNIKIADMEAESNEKEKQLSLKSSSFAGAFETEAPTWKRIQEQLSSDEAAIEMIRIKKKMKQDSVLYIGLILRSDEGAIPELVVSANGLQMEDKGFKTYKNSIIYKIQDERSYATFWKPFDDKIDSSVKRVFLSADGVINKVNIATLYNPEKKEYLIDRYKVRLLSNTRELLEMTSTEGTKNDAVMFGFPKYYISSQAKNNSGGLLSPKDMERSFGSTISELPGTLKEIEEIGQIVETSSWTFESFLAEAATEDQIKKISSPKILHIATHGFFLEDIKVDDEAGGLTSRNAKFNPLLRSGLLLAGAQNTVKNEDLPGEEDGILTAYEVMNLNLDNTQLVVMSACETGLGEVKNGEGVYGLQRSFIVAGADNLVMSLWKVNDQTTQLLMSAFYRNWFGGQTKLEAFNAAIAEVRKEFKEPYYWGAFVMLGK</sequence>
<feature type="repeat" description="TPR" evidence="3">
    <location>
        <begin position="730"/>
        <end position="763"/>
    </location>
</feature>
<keyword evidence="7" id="KW-1185">Reference proteome</keyword>
<keyword evidence="4" id="KW-0732">Signal</keyword>
<feature type="domain" description="CHAT" evidence="5">
    <location>
        <begin position="1027"/>
        <end position="1343"/>
    </location>
</feature>
<dbReference type="SMART" id="SM00028">
    <property type="entry name" value="TPR"/>
    <property type="match status" value="12"/>
</dbReference>
<dbReference type="SUPFAM" id="SSF48452">
    <property type="entry name" value="TPR-like"/>
    <property type="match status" value="5"/>
</dbReference>
<reference evidence="6 7" key="1">
    <citation type="journal article" date="2013" name="Int. J. Syst. Evol. Microbiol.">
        <title>Marinoscillum luteum sp. nov., isolated from marine sediment.</title>
        <authorList>
            <person name="Cha I.T."/>
            <person name="Park S.J."/>
            <person name="Kim S.J."/>
            <person name="Kim J.G."/>
            <person name="Jung M.Y."/>
            <person name="Shin K.S."/>
            <person name="Kwon K.K."/>
            <person name="Yang S.H."/>
            <person name="Seo Y.S."/>
            <person name="Rhee S.K."/>
        </authorList>
    </citation>
    <scope>NUCLEOTIDE SEQUENCE [LARGE SCALE GENOMIC DNA]</scope>
    <source>
        <strain evidence="6 7">KCTC 23939</strain>
    </source>
</reference>
<dbReference type="InterPro" id="IPR011990">
    <property type="entry name" value="TPR-like_helical_dom_sf"/>
</dbReference>